<dbReference type="GO" id="GO:0016787">
    <property type="term" value="F:hydrolase activity"/>
    <property type="evidence" value="ECO:0007669"/>
    <property type="project" value="UniProtKB-KW"/>
</dbReference>
<dbReference type="Gene3D" id="3.30.920.30">
    <property type="entry name" value="Hypothetical protein"/>
    <property type="match status" value="1"/>
</dbReference>
<dbReference type="AlphaFoldDB" id="A0A1J5E2M7"/>
<sequence length="62" mass="7192">MKRKELIMHLNQNSCYLKREDASHSLWCNPLTGHVEAVPRHIEIPNKLVRKICKALSIKEIG</sequence>
<dbReference type="InterPro" id="IPR038570">
    <property type="entry name" value="HicA_sf"/>
</dbReference>
<reference evidence="1 2" key="1">
    <citation type="journal article" date="2016" name="Environ. Microbiol.">
        <title>Genomic resolution of a cold subsurface aquifer community provides metabolic insights for novel microbes adapted to high CO concentrations.</title>
        <authorList>
            <person name="Probst A.J."/>
            <person name="Castelle C.J."/>
            <person name="Singh A."/>
            <person name="Brown C.T."/>
            <person name="Anantharaman K."/>
            <person name="Sharon I."/>
            <person name="Hug L.A."/>
            <person name="Burstein D."/>
            <person name="Emerson J.B."/>
            <person name="Thomas B.C."/>
            <person name="Banfield J.F."/>
        </authorList>
    </citation>
    <scope>NUCLEOTIDE SEQUENCE [LARGE SCALE GENOMIC DNA]</scope>
    <source>
        <strain evidence="1">CG2_30_40_21</strain>
    </source>
</reference>
<dbReference type="Proteomes" id="UP000183085">
    <property type="component" value="Unassembled WGS sequence"/>
</dbReference>
<name>A0A1J5E2M7_9BACT</name>
<evidence type="ECO:0000313" key="2">
    <source>
        <dbReference type="Proteomes" id="UP000183085"/>
    </source>
</evidence>
<proteinExistence type="predicted"/>
<gene>
    <name evidence="1" type="ORF">AUJ95_01535</name>
</gene>
<dbReference type="EMBL" id="MNYI01000043">
    <property type="protein sequence ID" value="OIP42633.1"/>
    <property type="molecule type" value="Genomic_DNA"/>
</dbReference>
<dbReference type="SUPFAM" id="SSF54786">
    <property type="entry name" value="YcfA/nrd intein domain"/>
    <property type="match status" value="1"/>
</dbReference>
<dbReference type="GO" id="GO:0003729">
    <property type="term" value="F:mRNA binding"/>
    <property type="evidence" value="ECO:0007669"/>
    <property type="project" value="InterPro"/>
</dbReference>
<protein>
    <submittedName>
        <fullName evidence="1">Addiction module toxin, HicA family</fullName>
    </submittedName>
</protein>
<accession>A0A1J5E2M7</accession>
<dbReference type="STRING" id="1817895.AUJ95_01535"/>
<organism evidence="1 2">
    <name type="scientific">Candidatus Desantisbacteria bacterium CG2_30_40_21</name>
    <dbReference type="NCBI Taxonomy" id="1817895"/>
    <lineage>
        <taxon>Bacteria</taxon>
        <taxon>Candidatus Desantisiibacteriota</taxon>
    </lineage>
</organism>
<comment type="caution">
    <text evidence="1">The sequence shown here is derived from an EMBL/GenBank/DDBJ whole genome shotgun (WGS) entry which is preliminary data.</text>
</comment>
<dbReference type="GO" id="GO:0004519">
    <property type="term" value="F:endonuclease activity"/>
    <property type="evidence" value="ECO:0007669"/>
    <property type="project" value="UniProtKB-KW"/>
</dbReference>
<evidence type="ECO:0000313" key="1">
    <source>
        <dbReference type="EMBL" id="OIP42633.1"/>
    </source>
</evidence>